<feature type="non-terminal residue" evidence="1">
    <location>
        <position position="67"/>
    </location>
</feature>
<accession>A0A9N9ILI2</accession>
<organism evidence="1 2">
    <name type="scientific">Funneliformis caledonium</name>
    <dbReference type="NCBI Taxonomy" id="1117310"/>
    <lineage>
        <taxon>Eukaryota</taxon>
        <taxon>Fungi</taxon>
        <taxon>Fungi incertae sedis</taxon>
        <taxon>Mucoromycota</taxon>
        <taxon>Glomeromycotina</taxon>
        <taxon>Glomeromycetes</taxon>
        <taxon>Glomerales</taxon>
        <taxon>Glomeraceae</taxon>
        <taxon>Funneliformis</taxon>
    </lineage>
</organism>
<evidence type="ECO:0000313" key="2">
    <source>
        <dbReference type="Proteomes" id="UP000789570"/>
    </source>
</evidence>
<reference evidence="1" key="1">
    <citation type="submission" date="2021-06" db="EMBL/GenBank/DDBJ databases">
        <authorList>
            <person name="Kallberg Y."/>
            <person name="Tangrot J."/>
            <person name="Rosling A."/>
        </authorList>
    </citation>
    <scope>NUCLEOTIDE SEQUENCE</scope>
    <source>
        <strain evidence="1">UK204</strain>
    </source>
</reference>
<dbReference type="AlphaFoldDB" id="A0A9N9ILI2"/>
<sequence>QSSRTSTSHLHQTVLLSIILSKFVKDLKREIRVSEFSEESDNEYKNELKLNIDDIKFEEYIDQRNKS</sequence>
<protein>
    <submittedName>
        <fullName evidence="1">4178_t:CDS:1</fullName>
    </submittedName>
</protein>
<gene>
    <name evidence="1" type="ORF">FCALED_LOCUS15712</name>
</gene>
<dbReference type="Proteomes" id="UP000789570">
    <property type="component" value="Unassembled WGS sequence"/>
</dbReference>
<comment type="caution">
    <text evidence="1">The sequence shown here is derived from an EMBL/GenBank/DDBJ whole genome shotgun (WGS) entry which is preliminary data.</text>
</comment>
<proteinExistence type="predicted"/>
<feature type="non-terminal residue" evidence="1">
    <location>
        <position position="1"/>
    </location>
</feature>
<dbReference type="EMBL" id="CAJVPQ010015353">
    <property type="protein sequence ID" value="CAG8742327.1"/>
    <property type="molecule type" value="Genomic_DNA"/>
</dbReference>
<keyword evidence="2" id="KW-1185">Reference proteome</keyword>
<name>A0A9N9ILI2_9GLOM</name>
<evidence type="ECO:0000313" key="1">
    <source>
        <dbReference type="EMBL" id="CAG8742327.1"/>
    </source>
</evidence>